<sequence length="475" mass="53799">MTLAALTACLFGLLGAVVLVLVLWSHDIQSRKRTQRRHLEGGPILGFFHPFCDAGGGGERVLWVAIKAIQDTWPNVVCVIYCWDNAGPVEQVLQKAKVQFNVDIDPSTVRFQTLKRWRFLEAERYRIFTLLGQSLGSVLVGWEAMQLLLPDVFIDTVGFAFVYPLAKYMFGCKVVAYTHYPTISADMLGKVVSGVTDFNNSSMVARSSVLTRGKIWYYRLFAWLYGIVGRTADVVMVNSTWTLGHVNSIWKIPKRTAVVYPPCNTESLQSFSLENREPWIVSVAQFRPEKAHKLQLSAFQTLLEREPKYRQEGSKIRLILIGGSRNAEDRKRVEELKQYAEDCSIYEQVEFIENAKYSTLLEYLQKGSIGLHSMRDEHFGIGIVEYMAAGLIPVAHNSGGPKLDIVTMHQGSKTGFLAETVNEFADALEEALRLPSEEQLRMRIHARQHVVDRFSEESFSSRFVGALRKVIPDHQ</sequence>
<evidence type="ECO:0000256" key="11">
    <source>
        <dbReference type="ARBA" id="ARBA00045065"/>
    </source>
</evidence>
<dbReference type="STRING" id="645134.A0A0L0HQ55"/>
<comment type="catalytic activity">
    <reaction evidence="11 12">
        <text>an alpha-D-Man-(1-&gt;3)-[alpha-D-Man-(1-&gt;6)]-beta-D-Man-(1-&gt;4)-beta-D-GlcNAc-(1-&gt;4)-alpha-D-GlcNAc-diphospho-di-trans,poly-cis-dolichol + 2 GDP-alpha-D-mannose = an alpha-D-Man-(1-&gt;2)-alpha-D-Man-(1-&gt;2)-alpha-D-Man-(1-&gt;3)-[alpha-D-Man-(1-&gt;6)]-beta-D-Man-(1-&gt;4)-beta-D-GlcNAc-(1-&gt;4)-alpha-D-GlcNAc-diphospho-di-trans,poly-cis-dolichol + 2 GDP + 2 H(+)</text>
        <dbReference type="Rhea" id="RHEA:29523"/>
        <dbReference type="Rhea" id="RHEA-COMP:19515"/>
        <dbReference type="Rhea" id="RHEA-COMP:19516"/>
        <dbReference type="ChEBI" id="CHEBI:15378"/>
        <dbReference type="ChEBI" id="CHEBI:57527"/>
        <dbReference type="ChEBI" id="CHEBI:58189"/>
        <dbReference type="ChEBI" id="CHEBI:132511"/>
        <dbReference type="ChEBI" id="CHEBI:132515"/>
        <dbReference type="EC" id="2.4.1.131"/>
    </reaction>
    <physiologicalReaction direction="left-to-right" evidence="11 12">
        <dbReference type="Rhea" id="RHEA:29524"/>
    </physiologicalReaction>
</comment>
<evidence type="ECO:0000256" key="3">
    <source>
        <dbReference type="ARBA" id="ARBA00012645"/>
    </source>
</evidence>
<keyword evidence="10" id="KW-0472">Membrane</keyword>
<keyword evidence="9" id="KW-1133">Transmembrane helix</keyword>
<reference evidence="15 16" key="1">
    <citation type="submission" date="2009-08" db="EMBL/GenBank/DDBJ databases">
        <title>The Genome Sequence of Spizellomyces punctatus strain DAOM BR117.</title>
        <authorList>
            <consortium name="The Broad Institute Genome Sequencing Platform"/>
            <person name="Russ C."/>
            <person name="Cuomo C."/>
            <person name="Shea T."/>
            <person name="Young S.K."/>
            <person name="Zeng Q."/>
            <person name="Koehrsen M."/>
            <person name="Haas B."/>
            <person name="Borodovsky M."/>
            <person name="Guigo R."/>
            <person name="Alvarado L."/>
            <person name="Berlin A."/>
            <person name="Bochicchio J."/>
            <person name="Borenstein D."/>
            <person name="Chapman S."/>
            <person name="Chen Z."/>
            <person name="Engels R."/>
            <person name="Freedman E."/>
            <person name="Gellesch M."/>
            <person name="Goldberg J."/>
            <person name="Griggs A."/>
            <person name="Gujja S."/>
            <person name="Heiman D."/>
            <person name="Hepburn T."/>
            <person name="Howarth C."/>
            <person name="Jen D."/>
            <person name="Larson L."/>
            <person name="Lewis B."/>
            <person name="Mehta T."/>
            <person name="Park D."/>
            <person name="Pearson M."/>
            <person name="Roberts A."/>
            <person name="Saif S."/>
            <person name="Shenoy N."/>
            <person name="Sisk P."/>
            <person name="Stolte C."/>
            <person name="Sykes S."/>
            <person name="Thomson T."/>
            <person name="Walk T."/>
            <person name="White J."/>
            <person name="Yandava C."/>
            <person name="Burger G."/>
            <person name="Gray M.W."/>
            <person name="Holland P.W.H."/>
            <person name="King N."/>
            <person name="Lang F.B.F."/>
            <person name="Roger A.J."/>
            <person name="Ruiz-Trillo I."/>
            <person name="Lander E."/>
            <person name="Nusbaum C."/>
        </authorList>
    </citation>
    <scope>NUCLEOTIDE SEQUENCE [LARGE SCALE GENOMIC DNA]</scope>
    <source>
        <strain evidence="15 16">DAOM BR117</strain>
    </source>
</reference>
<dbReference type="OrthoDB" id="2276068at2759"/>
<dbReference type="GO" id="GO:0006488">
    <property type="term" value="P:dolichol-linked oligosaccharide biosynthetic process"/>
    <property type="evidence" value="ECO:0007669"/>
    <property type="project" value="EnsemblFungi"/>
</dbReference>
<evidence type="ECO:0000256" key="5">
    <source>
        <dbReference type="ARBA" id="ARBA00022676"/>
    </source>
</evidence>
<dbReference type="InParanoid" id="A0A0L0HQ55"/>
<dbReference type="eggNOG" id="KOG1387">
    <property type="taxonomic scope" value="Eukaryota"/>
</dbReference>
<evidence type="ECO:0000313" key="15">
    <source>
        <dbReference type="EMBL" id="KND03551.1"/>
    </source>
</evidence>
<dbReference type="InterPro" id="IPR031814">
    <property type="entry name" value="ALG11_N"/>
</dbReference>
<comment type="function">
    <text evidence="12">GDP-Man:Man(3)GlcNAc(2)-PP-Dol alpha-1,2-mannosyltransferase that operates in the biosynthetic pathway of dolichol-linked oligosaccharides, the glycan precursors employed in protein asparagine (N)-glycosylation. The assembly of dolichol-linked oligosaccharides begins on the cytosolic side of the endoplasmic reticulum membrane and finishes in its lumen. The sequential addition of sugars to dolichol pyrophosphate produces dolichol-linked oligosaccharides containing fourteen sugars, including two GlcNAcs, nine mannoses and three glucoses. Once assembled, the oligosaccharide is transferred from the lipid to nascent proteins by oligosaccharyltransferases. Catalyzes, on the cytoplasmic face of the endoplasmic reticulum, the addition of the fourth and fifth mannose residues to the dolichol-linked oligosaccharide chain, to produce Man(5)GlcNAc(2)-PP-dolichol core oligosaccharide.</text>
</comment>
<dbReference type="InterPro" id="IPR001296">
    <property type="entry name" value="Glyco_trans_1"/>
</dbReference>
<comment type="subcellular location">
    <subcellularLocation>
        <location evidence="1">Endoplasmic reticulum membrane</location>
        <topology evidence="1">Single-pass membrane protein</topology>
    </subcellularLocation>
</comment>
<dbReference type="EC" id="2.4.1.131" evidence="3 12"/>
<dbReference type="Pfam" id="PF15924">
    <property type="entry name" value="ALG11_N"/>
    <property type="match status" value="1"/>
</dbReference>
<evidence type="ECO:0000256" key="6">
    <source>
        <dbReference type="ARBA" id="ARBA00022679"/>
    </source>
</evidence>
<keyword evidence="8 12" id="KW-0256">Endoplasmic reticulum</keyword>
<proteinExistence type="inferred from homology"/>
<evidence type="ECO:0000256" key="12">
    <source>
        <dbReference type="RuleBase" id="RU367051"/>
    </source>
</evidence>
<comment type="similarity">
    <text evidence="12">Belongs to the glycosyltransferase group 1 family. Glycosyltransferase 4 subfamily.</text>
</comment>
<name>A0A0L0HQ55_SPIPD</name>
<protein>
    <recommendedName>
        <fullName evidence="4 12">GDP-Man:Man(3)GlcNAc(2)-PP-Dol alpha-1,2-mannosyltransferase</fullName>
        <ecNumber evidence="3 12">2.4.1.131</ecNumber>
    </recommendedName>
</protein>
<evidence type="ECO:0000256" key="4">
    <source>
        <dbReference type="ARBA" id="ARBA00022018"/>
    </source>
</evidence>
<dbReference type="Gene3D" id="3.40.50.2000">
    <property type="entry name" value="Glycogen Phosphorylase B"/>
    <property type="match status" value="1"/>
</dbReference>
<keyword evidence="16" id="KW-1185">Reference proteome</keyword>
<evidence type="ECO:0000259" key="13">
    <source>
        <dbReference type="Pfam" id="PF00534"/>
    </source>
</evidence>
<dbReference type="EMBL" id="KQ257451">
    <property type="protein sequence ID" value="KND03551.1"/>
    <property type="molecule type" value="Genomic_DNA"/>
</dbReference>
<dbReference type="GO" id="GO:0004377">
    <property type="term" value="F:GDP-Man:Man(3)GlcNAc(2)-PP-Dol alpha-1,2-mannosyltransferase activity"/>
    <property type="evidence" value="ECO:0007669"/>
    <property type="project" value="UniProtKB-UniRule"/>
</dbReference>
<accession>A0A0L0HQ55</accession>
<dbReference type="PANTHER" id="PTHR45919:SF1">
    <property type="entry name" value="GDP-MAN:MAN(3)GLCNAC(2)-PP-DOL ALPHA-1,2-MANNOSYLTRANSFERASE"/>
    <property type="match status" value="1"/>
</dbReference>
<dbReference type="AlphaFoldDB" id="A0A0L0HQ55"/>
<dbReference type="OMA" id="ARLYGWV"/>
<dbReference type="RefSeq" id="XP_016611590.1">
    <property type="nucleotide sequence ID" value="XM_016749353.1"/>
</dbReference>
<evidence type="ECO:0000256" key="8">
    <source>
        <dbReference type="ARBA" id="ARBA00022824"/>
    </source>
</evidence>
<evidence type="ECO:0000256" key="10">
    <source>
        <dbReference type="ARBA" id="ARBA00023136"/>
    </source>
</evidence>
<dbReference type="PANTHER" id="PTHR45919">
    <property type="entry name" value="GDP-MAN:MAN(3)GLCNAC(2)-PP-DOL ALPHA-1,2-MANNOSYLTRANSFERASE"/>
    <property type="match status" value="1"/>
</dbReference>
<gene>
    <name evidence="15" type="ORF">SPPG_01028</name>
</gene>
<dbReference type="VEuPathDB" id="FungiDB:SPPG_01028"/>
<dbReference type="Pfam" id="PF00534">
    <property type="entry name" value="Glycos_transf_1"/>
    <property type="match status" value="1"/>
</dbReference>
<dbReference type="FunCoup" id="A0A0L0HQ55">
    <property type="interactions" value="290"/>
</dbReference>
<evidence type="ECO:0000313" key="16">
    <source>
        <dbReference type="Proteomes" id="UP000053201"/>
    </source>
</evidence>
<dbReference type="GO" id="GO:0005789">
    <property type="term" value="C:endoplasmic reticulum membrane"/>
    <property type="evidence" value="ECO:0007669"/>
    <property type="project" value="UniProtKB-SubCell"/>
</dbReference>
<feature type="domain" description="Glycosyl transferase family 1" evidence="13">
    <location>
        <begin position="269"/>
        <end position="448"/>
    </location>
</feature>
<evidence type="ECO:0000256" key="7">
    <source>
        <dbReference type="ARBA" id="ARBA00022692"/>
    </source>
</evidence>
<organism evidence="15 16">
    <name type="scientific">Spizellomyces punctatus (strain DAOM BR117)</name>
    <dbReference type="NCBI Taxonomy" id="645134"/>
    <lineage>
        <taxon>Eukaryota</taxon>
        <taxon>Fungi</taxon>
        <taxon>Fungi incertae sedis</taxon>
        <taxon>Chytridiomycota</taxon>
        <taxon>Chytridiomycota incertae sedis</taxon>
        <taxon>Chytridiomycetes</taxon>
        <taxon>Spizellomycetales</taxon>
        <taxon>Spizellomycetaceae</taxon>
        <taxon>Spizellomyces</taxon>
    </lineage>
</organism>
<evidence type="ECO:0000256" key="1">
    <source>
        <dbReference type="ARBA" id="ARBA00004389"/>
    </source>
</evidence>
<keyword evidence="7" id="KW-0812">Transmembrane</keyword>
<keyword evidence="5 12" id="KW-0328">Glycosyltransferase</keyword>
<dbReference type="Proteomes" id="UP000053201">
    <property type="component" value="Unassembled WGS sequence"/>
</dbReference>
<dbReference type="CDD" id="cd03806">
    <property type="entry name" value="GT4_ALG11-like"/>
    <property type="match status" value="1"/>
</dbReference>
<comment type="pathway">
    <text evidence="2 12">Protein modification; protein glycosylation.</text>
</comment>
<keyword evidence="6 12" id="KW-0808">Transferase</keyword>
<feature type="domain" description="ALG11 mannosyltransferase N-terminal" evidence="14">
    <location>
        <begin position="44"/>
        <end position="250"/>
    </location>
</feature>
<evidence type="ECO:0000259" key="14">
    <source>
        <dbReference type="Pfam" id="PF15924"/>
    </source>
</evidence>
<dbReference type="InterPro" id="IPR038013">
    <property type="entry name" value="ALG11"/>
</dbReference>
<dbReference type="FunFam" id="3.40.50.2000:FF:000256">
    <property type="entry name" value="GDP-Man:Man(3)GlcNAc(2)-PP-Dol alpha-1,2-mannosyltransferase"/>
    <property type="match status" value="1"/>
</dbReference>
<evidence type="ECO:0000256" key="2">
    <source>
        <dbReference type="ARBA" id="ARBA00004922"/>
    </source>
</evidence>
<dbReference type="UniPathway" id="UPA00378"/>
<evidence type="ECO:0000256" key="9">
    <source>
        <dbReference type="ARBA" id="ARBA00022989"/>
    </source>
</evidence>
<dbReference type="SUPFAM" id="SSF53756">
    <property type="entry name" value="UDP-Glycosyltransferase/glycogen phosphorylase"/>
    <property type="match status" value="1"/>
</dbReference>
<dbReference type="GeneID" id="27684721"/>